<dbReference type="Proteomes" id="UP000033662">
    <property type="component" value="Unassembled WGS sequence"/>
</dbReference>
<organism evidence="1 2">
    <name type="scientific">Pseudomonas kilonensis</name>
    <dbReference type="NCBI Taxonomy" id="132476"/>
    <lineage>
        <taxon>Bacteria</taxon>
        <taxon>Pseudomonadati</taxon>
        <taxon>Pseudomonadota</taxon>
        <taxon>Gammaproteobacteria</taxon>
        <taxon>Pseudomonadales</taxon>
        <taxon>Pseudomonadaceae</taxon>
        <taxon>Pseudomonas</taxon>
    </lineage>
</organism>
<evidence type="ECO:0000313" key="1">
    <source>
        <dbReference type="EMBL" id="KKA06311.1"/>
    </source>
</evidence>
<gene>
    <name evidence="1" type="ORF">VP02_18940</name>
</gene>
<evidence type="ECO:0000313" key="2">
    <source>
        <dbReference type="Proteomes" id="UP000033662"/>
    </source>
</evidence>
<dbReference type="PATRIC" id="fig|132476.4.peg.1964"/>
<dbReference type="EMBL" id="JZXC01000019">
    <property type="protein sequence ID" value="KKA06311.1"/>
    <property type="molecule type" value="Genomic_DNA"/>
</dbReference>
<sequence length="265" mass="29325">MGHHKAAVKLKKYVLFFNFLDVHSLGLPSYFSLLDNFSAEGLRRMQTPMLWLKTRYGVEADDVLREEHSDKRRIEEILASVPAGVGAETLGGYRAYLLSKQGEGGTTIRSVRLSLRAAKSMLAAASPAFDTLPTQKTVSAYLAQNPGQRAGSQGFISYLNRTRSLNLKVEVSERAIARAKKHRLETALYSMYSTGGEGEAFERTWIKTALILLHGVSSLNKKSFSYSLFTVQGQAGFNVVLKEETYWVPGPTCRPSFMSESTAPS</sequence>
<reference evidence="1 2" key="1">
    <citation type="submission" date="2015-03" db="EMBL/GenBank/DDBJ databases">
        <title>Pseudomonas fluorescens 1855-344 Genome sequencing and assembly.</title>
        <authorList>
            <person name="Eng W.W.H."/>
            <person name="Gan H.M."/>
            <person name="Savka M.A."/>
        </authorList>
    </citation>
    <scope>NUCLEOTIDE SEQUENCE [LARGE SCALE GENOMIC DNA]</scope>
    <source>
        <strain evidence="1 2">1855-344</strain>
    </source>
</reference>
<dbReference type="OrthoDB" id="8613201at2"/>
<name>A0A0F4XKK5_9PSED</name>
<dbReference type="AlphaFoldDB" id="A0A0F4XKK5"/>
<accession>A0A0F4XKK5</accession>
<comment type="caution">
    <text evidence="1">The sequence shown here is derived from an EMBL/GenBank/DDBJ whole genome shotgun (WGS) entry which is preliminary data.</text>
</comment>
<protein>
    <submittedName>
        <fullName evidence="1">Uncharacterized protein</fullName>
    </submittedName>
</protein>
<proteinExistence type="predicted"/>